<feature type="transmembrane region" description="Helical" evidence="2">
    <location>
        <begin position="53"/>
        <end position="70"/>
    </location>
</feature>
<evidence type="ECO:0000256" key="1">
    <source>
        <dbReference type="SAM" id="MobiDB-lite"/>
    </source>
</evidence>
<comment type="caution">
    <text evidence="3">The sequence shown here is derived from an EMBL/GenBank/DDBJ whole genome shotgun (WGS) entry which is preliminary data.</text>
</comment>
<name>A0AAW0DJR7_9AGAR</name>
<dbReference type="Proteomes" id="UP001362999">
    <property type="component" value="Unassembled WGS sequence"/>
</dbReference>
<evidence type="ECO:0000313" key="4">
    <source>
        <dbReference type="Proteomes" id="UP001362999"/>
    </source>
</evidence>
<protein>
    <submittedName>
        <fullName evidence="3">Uncharacterized protein</fullName>
    </submittedName>
</protein>
<feature type="region of interest" description="Disordered" evidence="1">
    <location>
        <begin position="153"/>
        <end position="277"/>
    </location>
</feature>
<dbReference type="EMBL" id="JAWWNJ010000008">
    <property type="protein sequence ID" value="KAK7050455.1"/>
    <property type="molecule type" value="Genomic_DNA"/>
</dbReference>
<proteinExistence type="predicted"/>
<reference evidence="3 4" key="1">
    <citation type="journal article" date="2024" name="J Genomics">
        <title>Draft genome sequencing and assembly of Favolaschia claudopus CIRM-BRFM 2984 isolated from oak limbs.</title>
        <authorList>
            <person name="Navarro D."/>
            <person name="Drula E."/>
            <person name="Chaduli D."/>
            <person name="Cazenave R."/>
            <person name="Ahrendt S."/>
            <person name="Wang J."/>
            <person name="Lipzen A."/>
            <person name="Daum C."/>
            <person name="Barry K."/>
            <person name="Grigoriev I.V."/>
            <person name="Favel A."/>
            <person name="Rosso M.N."/>
            <person name="Martin F."/>
        </authorList>
    </citation>
    <scope>NUCLEOTIDE SEQUENCE [LARGE SCALE GENOMIC DNA]</scope>
    <source>
        <strain evidence="3 4">CIRM-BRFM 2984</strain>
    </source>
</reference>
<accession>A0AAW0DJR7</accession>
<keyword evidence="4" id="KW-1185">Reference proteome</keyword>
<feature type="compositionally biased region" description="Acidic residues" evidence="1">
    <location>
        <begin position="209"/>
        <end position="218"/>
    </location>
</feature>
<dbReference type="AlphaFoldDB" id="A0AAW0DJR7"/>
<feature type="transmembrane region" description="Helical" evidence="2">
    <location>
        <begin position="21"/>
        <end position="41"/>
    </location>
</feature>
<evidence type="ECO:0000313" key="3">
    <source>
        <dbReference type="EMBL" id="KAK7050455.1"/>
    </source>
</evidence>
<evidence type="ECO:0000256" key="2">
    <source>
        <dbReference type="SAM" id="Phobius"/>
    </source>
</evidence>
<feature type="compositionally biased region" description="Low complexity" evidence="1">
    <location>
        <begin position="153"/>
        <end position="163"/>
    </location>
</feature>
<organism evidence="3 4">
    <name type="scientific">Favolaschia claudopus</name>
    <dbReference type="NCBI Taxonomy" id="2862362"/>
    <lineage>
        <taxon>Eukaryota</taxon>
        <taxon>Fungi</taxon>
        <taxon>Dikarya</taxon>
        <taxon>Basidiomycota</taxon>
        <taxon>Agaricomycotina</taxon>
        <taxon>Agaricomycetes</taxon>
        <taxon>Agaricomycetidae</taxon>
        <taxon>Agaricales</taxon>
        <taxon>Marasmiineae</taxon>
        <taxon>Mycenaceae</taxon>
        <taxon>Favolaschia</taxon>
    </lineage>
</organism>
<keyword evidence="2" id="KW-0472">Membrane</keyword>
<sequence length="277" mass="30939">MSLTSISSVTRYYVPRTRHRAPTLGFFDLFSPMVTGLALRVVIDAATFQNVKLSPALIGLYEGIVLLYYVKNRTRFSWSVYVAYTIRVLVDFFVTENVFRLVVVLLWTTMGMVLADVAPAAWTETGAKRQWRRFRHDLSRSLRVLLTQGPTAMASESAAASSSTPLRTRPPKRPVPGTFPGAEWSETDTRAGTATEDDDAIYDPAIYDDGWEEDEVSEMDSVSPTPTQPPHITIFPIRSPQPSEPSEHDDPDDSKTFSLTTPPQSPLSYVTFGELRP</sequence>
<keyword evidence="2" id="KW-1133">Transmembrane helix</keyword>
<feature type="compositionally biased region" description="Polar residues" evidence="1">
    <location>
        <begin position="256"/>
        <end position="268"/>
    </location>
</feature>
<gene>
    <name evidence="3" type="ORF">R3P38DRAFT_2864929</name>
</gene>
<feature type="transmembrane region" description="Helical" evidence="2">
    <location>
        <begin position="101"/>
        <end position="123"/>
    </location>
</feature>
<keyword evidence="2" id="KW-0812">Transmembrane</keyword>